<feature type="compositionally biased region" description="Low complexity" evidence="2">
    <location>
        <begin position="757"/>
        <end position="766"/>
    </location>
</feature>
<feature type="region of interest" description="Disordered" evidence="2">
    <location>
        <begin position="451"/>
        <end position="482"/>
    </location>
</feature>
<dbReference type="Proteomes" id="UP000322000">
    <property type="component" value="Chromosome 16"/>
</dbReference>
<dbReference type="PANTHER" id="PTHR31540:SF1">
    <property type="entry name" value="CENTROSOMAL PROTEIN OF 131 KDA"/>
    <property type="match status" value="1"/>
</dbReference>
<feature type="coiled-coil region" evidence="1">
    <location>
        <begin position="1062"/>
        <end position="1321"/>
    </location>
</feature>
<sequence length="1326" mass="153468">MSKENNNLRLLGSPVNLSYRGKKKDDKRNIRNRPRSALQNTCITPDIPERFKRPFSADTKERAPSTRTFFKAFSAELLQSYNNSPTTIKIVAPTADLLKDTKSIDTHTQKNKEICSNASDYGSEDTYISLGTKIKAKAQLGTKNKNSNSKNFMKYRNIAKKRQKPMESTINEDHVSQEYGLEVKIIERTPSPTRNKNVFHERSLSPSYKTRAYESYFIPLESDKKEADLQASFKVSSIQSDVEQAIDTYNRRLNVTKQQLSLVEEESTQDLESQSQRMSSLSPENSLEDKVVKDNRENMAGRNTYVIDLKDDDYNKITQNFICESRTYTSFYDDFHSNPLEAYKTKLSSTVLHTDSSSKDSGYPDSGANDDKFYRQNYSLPNTSLLKTSNSHDKVEEQPKSLDSISTNSNDKSYSKPYPLDNKAQWSEPLNHSRLLYKDFFLKKEGHIALPPQNSPIKSDVHIPGSNEVSEELKPNSCPDNLDYPSYLRNSTTKAYTSKVIEDYKKELQAINNLHELTIKDLKTDAVSPTPLNLDKMFEDASHFEARKESSETSQESSTPDQTPVRNNNTPDNKRDISKISTKELIQNYLKVKEGDYKNVPTTAKKDKKFNNVGSGESSIAYTAPKQDWNNKNSKAAAKSPIPVNIRNQTQKNMFTMRTPLSARIDSVQNDKDIDSWMSLSAPSPRVLEIEEIQISESSKSDPSVPEDKVEVPRPVTPVPSVEKDTNTPKKELNDKSTVLDIYSMLKEIESYGDNPVTTVTNTNRTESGGNKNEERSSSPRDNFMEIFEFLEKVEQSANDALSVVTNSTPQATPKLEALLKLPQTELAQRLVTCSLQLEERSCCIALLQESLTNHKEQMINKVSNLEKQSIRNINKVKQECEDTIKRHQNFIDQLINDKKTLNHRIEQLVDERRSLEERWKRAAQALEERYKLELRNQHDKMQAAQQVARQRWVRQKAEKIKELTVKGLEGELREMAERQQKEISDLKMMHAEHSGRTQAKHAQELEELRRVLEEEKEAALVKERHLASSRLEKQILEIELTYQEQRTRLVADMRAENERVARDLADRERAQRDELEKWKAEQEKMIEERKQLMEHEIMKEKKKHEEEMKLREIEIQKQLEDYKKQLEVEQQAQIKRKTAEIIAQHKQERDKEIERAIESMEAEAQAGRRELQDALRRNKDQYEAELKELAETEQATLRRYQDAQARIRHTEDRCAEMEVMISQLETRNRVLTEKNTQLESRAEEVRASCEEKWKNTVSGLKKEMEDMKKVHEEQMHQLYAKVKVAVARKDSAIQALTREAGKYQEKITLLEQKLQQQRKDYLKHK</sequence>
<proteinExistence type="predicted"/>
<reference evidence="4" key="1">
    <citation type="submission" date="2025-08" db="UniProtKB">
        <authorList>
            <consortium name="RefSeq"/>
        </authorList>
    </citation>
    <scope>IDENTIFICATION</scope>
</reference>
<evidence type="ECO:0000313" key="4">
    <source>
        <dbReference type="RefSeq" id="XP_026739152.1"/>
    </source>
</evidence>
<feature type="compositionally biased region" description="Polar residues" evidence="2">
    <location>
        <begin position="270"/>
        <end position="285"/>
    </location>
</feature>
<organism evidence="3 4">
    <name type="scientific">Trichoplusia ni</name>
    <name type="common">Cabbage looper</name>
    <dbReference type="NCBI Taxonomy" id="7111"/>
    <lineage>
        <taxon>Eukaryota</taxon>
        <taxon>Metazoa</taxon>
        <taxon>Ecdysozoa</taxon>
        <taxon>Arthropoda</taxon>
        <taxon>Hexapoda</taxon>
        <taxon>Insecta</taxon>
        <taxon>Pterygota</taxon>
        <taxon>Neoptera</taxon>
        <taxon>Endopterygota</taxon>
        <taxon>Lepidoptera</taxon>
        <taxon>Glossata</taxon>
        <taxon>Ditrysia</taxon>
        <taxon>Noctuoidea</taxon>
        <taxon>Noctuidae</taxon>
        <taxon>Plusiinae</taxon>
        <taxon>Trichoplusia</taxon>
    </lineage>
</organism>
<dbReference type="OrthoDB" id="197735at2759"/>
<dbReference type="GO" id="GO:0010824">
    <property type="term" value="P:regulation of centrosome duplication"/>
    <property type="evidence" value="ECO:0007669"/>
    <property type="project" value="TreeGrafter"/>
</dbReference>
<name>A0A7E5WFG5_TRINI</name>
<dbReference type="InterPro" id="IPR030465">
    <property type="entry name" value="CEP131"/>
</dbReference>
<protein>
    <submittedName>
        <fullName evidence="4">Centrosomal protein of 131 kDa</fullName>
    </submittedName>
</protein>
<feature type="compositionally biased region" description="Low complexity" evidence="2">
    <location>
        <begin position="552"/>
        <end position="564"/>
    </location>
</feature>
<feature type="coiled-coil region" evidence="1">
    <location>
        <begin position="999"/>
        <end position="1026"/>
    </location>
</feature>
<feature type="compositionally biased region" description="Basic and acidic residues" evidence="2">
    <location>
        <begin position="390"/>
        <end position="400"/>
    </location>
</feature>
<feature type="region of interest" description="Disordered" evidence="2">
    <location>
        <begin position="264"/>
        <end position="296"/>
    </location>
</feature>
<dbReference type="GO" id="GO:0035735">
    <property type="term" value="P:intraciliary transport involved in cilium assembly"/>
    <property type="evidence" value="ECO:0007669"/>
    <property type="project" value="InterPro"/>
</dbReference>
<feature type="compositionally biased region" description="Basic and acidic residues" evidence="2">
    <location>
        <begin position="287"/>
        <end position="296"/>
    </location>
</feature>
<feature type="coiled-coil region" evidence="1">
    <location>
        <begin position="849"/>
        <end position="926"/>
    </location>
</feature>
<evidence type="ECO:0000313" key="3">
    <source>
        <dbReference type="Proteomes" id="UP000322000"/>
    </source>
</evidence>
<dbReference type="FunCoup" id="A0A7E5WFG5">
    <property type="interactions" value="28"/>
</dbReference>
<evidence type="ECO:0000256" key="1">
    <source>
        <dbReference type="SAM" id="Coils"/>
    </source>
</evidence>
<dbReference type="PANTHER" id="PTHR31540">
    <property type="entry name" value="CENTROSOMAL PROTEIN OF 131 KDA"/>
    <property type="match status" value="1"/>
</dbReference>
<dbReference type="InParanoid" id="A0A7E5WFG5"/>
<dbReference type="GO" id="GO:0005929">
    <property type="term" value="C:cilium"/>
    <property type="evidence" value="ECO:0007669"/>
    <property type="project" value="GOC"/>
</dbReference>
<keyword evidence="3" id="KW-1185">Reference proteome</keyword>
<dbReference type="CTD" id="36010"/>
<dbReference type="RefSeq" id="XP_026739152.1">
    <property type="nucleotide sequence ID" value="XM_026883351.1"/>
</dbReference>
<accession>A0A7E5WFG5</accession>
<dbReference type="KEGG" id="tnl:113502002"/>
<dbReference type="GeneID" id="113502002"/>
<dbReference type="GO" id="GO:0034451">
    <property type="term" value="C:centriolar satellite"/>
    <property type="evidence" value="ECO:0007669"/>
    <property type="project" value="TreeGrafter"/>
</dbReference>
<feature type="compositionally biased region" description="Polar residues" evidence="2">
    <location>
        <begin position="401"/>
        <end position="412"/>
    </location>
</feature>
<keyword evidence="1" id="KW-0175">Coiled coil</keyword>
<feature type="compositionally biased region" description="Basic and acidic residues" evidence="2">
    <location>
        <begin position="722"/>
        <end position="735"/>
    </location>
</feature>
<feature type="compositionally biased region" description="Polar residues" evidence="2">
    <location>
        <begin position="376"/>
        <end position="389"/>
    </location>
</feature>
<feature type="region of interest" description="Disordered" evidence="2">
    <location>
        <begin position="695"/>
        <end position="735"/>
    </location>
</feature>
<feature type="region of interest" description="Disordered" evidence="2">
    <location>
        <begin position="1"/>
        <end position="37"/>
    </location>
</feature>
<gene>
    <name evidence="4" type="primary">LOC113502002</name>
</gene>
<feature type="region of interest" description="Disordered" evidence="2">
    <location>
        <begin position="754"/>
        <end position="782"/>
    </location>
</feature>
<evidence type="ECO:0000256" key="2">
    <source>
        <dbReference type="SAM" id="MobiDB-lite"/>
    </source>
</evidence>
<feature type="region of interest" description="Disordered" evidence="2">
    <location>
        <begin position="353"/>
        <end position="425"/>
    </location>
</feature>
<feature type="region of interest" description="Disordered" evidence="2">
    <location>
        <begin position="544"/>
        <end position="579"/>
    </location>
</feature>